<reference evidence="1" key="1">
    <citation type="journal article" date="2020" name="Stud. Mycol.">
        <title>101 Dothideomycetes genomes: a test case for predicting lifestyles and emergence of pathogens.</title>
        <authorList>
            <person name="Haridas S."/>
            <person name="Albert R."/>
            <person name="Binder M."/>
            <person name="Bloem J."/>
            <person name="Labutti K."/>
            <person name="Salamov A."/>
            <person name="Andreopoulos B."/>
            <person name="Baker S."/>
            <person name="Barry K."/>
            <person name="Bills G."/>
            <person name="Bluhm B."/>
            <person name="Cannon C."/>
            <person name="Castanera R."/>
            <person name="Culley D."/>
            <person name="Daum C."/>
            <person name="Ezra D."/>
            <person name="Gonzalez J."/>
            <person name="Henrissat B."/>
            <person name="Kuo A."/>
            <person name="Liang C."/>
            <person name="Lipzen A."/>
            <person name="Lutzoni F."/>
            <person name="Magnuson J."/>
            <person name="Mondo S."/>
            <person name="Nolan M."/>
            <person name="Ohm R."/>
            <person name="Pangilinan J."/>
            <person name="Park H.-J."/>
            <person name="Ramirez L."/>
            <person name="Alfaro M."/>
            <person name="Sun H."/>
            <person name="Tritt A."/>
            <person name="Yoshinaga Y."/>
            <person name="Zwiers L.-H."/>
            <person name="Turgeon B."/>
            <person name="Goodwin S."/>
            <person name="Spatafora J."/>
            <person name="Crous P."/>
            <person name="Grigoriev I."/>
        </authorList>
    </citation>
    <scope>NUCLEOTIDE SEQUENCE</scope>
    <source>
        <strain evidence="1">CBS 107.79</strain>
    </source>
</reference>
<accession>A0A6A5VDG5</accession>
<name>A0A6A5VDG5_9PLEO</name>
<dbReference type="EMBL" id="ML976671">
    <property type="protein sequence ID" value="KAF1975151.1"/>
    <property type="molecule type" value="Genomic_DNA"/>
</dbReference>
<protein>
    <submittedName>
        <fullName evidence="1">Uncharacterized protein</fullName>
    </submittedName>
</protein>
<keyword evidence="2" id="KW-1185">Reference proteome</keyword>
<proteinExistence type="predicted"/>
<gene>
    <name evidence="1" type="ORF">BU23DRAFT_78976</name>
</gene>
<organism evidence="1 2">
    <name type="scientific">Bimuria novae-zelandiae CBS 107.79</name>
    <dbReference type="NCBI Taxonomy" id="1447943"/>
    <lineage>
        <taxon>Eukaryota</taxon>
        <taxon>Fungi</taxon>
        <taxon>Dikarya</taxon>
        <taxon>Ascomycota</taxon>
        <taxon>Pezizomycotina</taxon>
        <taxon>Dothideomycetes</taxon>
        <taxon>Pleosporomycetidae</taxon>
        <taxon>Pleosporales</taxon>
        <taxon>Massarineae</taxon>
        <taxon>Didymosphaeriaceae</taxon>
        <taxon>Bimuria</taxon>
    </lineage>
</organism>
<evidence type="ECO:0000313" key="1">
    <source>
        <dbReference type="EMBL" id="KAF1975151.1"/>
    </source>
</evidence>
<dbReference type="AlphaFoldDB" id="A0A6A5VDG5"/>
<dbReference type="Proteomes" id="UP000800036">
    <property type="component" value="Unassembled WGS sequence"/>
</dbReference>
<sequence length="276" mass="30722">MFNAGHKTAAHLNRNQTPMQGVSWRFDMNVRVSSLSVFPALGCQSRFLRDAPPPMVSVDTGFAPQKALTLSEPSRSQSHRGRRSRRSWTVLPAAKSCEEIRIGLFEQFLMVSLVVLRWQIQATPFEQRAMVLVQATGCTAVFWCLIEPFSRTCAPFRCPFVWTIQSTFRPSTLFLPLCGRCASCTVAFVFESGSWLFIHHSLSTLCSPFQTCRGVMDAGAGSLATTCKCLCVASPSVFEDECEWVSPDVLRFAHSHSGLSGQCPRFAEMVSEAYNR</sequence>
<evidence type="ECO:0000313" key="2">
    <source>
        <dbReference type="Proteomes" id="UP000800036"/>
    </source>
</evidence>